<name>A0A8S9M561_BRACR</name>
<comment type="caution">
    <text evidence="1">The sequence shown here is derived from an EMBL/GenBank/DDBJ whole genome shotgun (WGS) entry which is preliminary data.</text>
</comment>
<evidence type="ECO:0000313" key="2">
    <source>
        <dbReference type="EMBL" id="KAF3543128.1"/>
    </source>
</evidence>
<evidence type="ECO:0000313" key="3">
    <source>
        <dbReference type="Proteomes" id="UP000266723"/>
    </source>
</evidence>
<dbReference type="OrthoDB" id="10412143at2759"/>
<evidence type="ECO:0000313" key="1">
    <source>
        <dbReference type="EMBL" id="KAF2612373.1"/>
    </source>
</evidence>
<gene>
    <name evidence="2" type="ORF">DY000_02001921</name>
    <name evidence="1" type="ORF">F2Q70_00008427</name>
</gene>
<dbReference type="AlphaFoldDB" id="A0A8S9M561"/>
<reference evidence="2 3" key="3">
    <citation type="journal article" date="2020" name="BMC Genomics">
        <title>Intraspecific diversification of the crop wild relative Brassica cretica Lam. using demographic model selection.</title>
        <authorList>
            <person name="Kioukis A."/>
            <person name="Michalopoulou V.A."/>
            <person name="Briers L."/>
            <person name="Pirintsos S."/>
            <person name="Studholme D.J."/>
            <person name="Pavlidis P."/>
            <person name="Sarris P.F."/>
        </authorList>
    </citation>
    <scope>NUCLEOTIDE SEQUENCE [LARGE SCALE GENOMIC DNA]</scope>
    <source>
        <strain evidence="3">cv. PFS-1207/04</strain>
        <strain evidence="2">PFS-1207/04</strain>
    </source>
</reference>
<dbReference type="Proteomes" id="UP000266723">
    <property type="component" value="Unassembled WGS sequence"/>
</dbReference>
<dbReference type="EMBL" id="QGKY02000089">
    <property type="protein sequence ID" value="KAF2612373.1"/>
    <property type="molecule type" value="Genomic_DNA"/>
</dbReference>
<dbReference type="EMBL" id="QGKV02000832">
    <property type="protein sequence ID" value="KAF3543128.1"/>
    <property type="molecule type" value="Genomic_DNA"/>
</dbReference>
<protein>
    <submittedName>
        <fullName evidence="1">Uncharacterized protein</fullName>
    </submittedName>
</protein>
<reference evidence="1" key="1">
    <citation type="submission" date="2019-12" db="EMBL/GenBank/DDBJ databases">
        <title>Genome sequencing and annotation of Brassica cretica.</title>
        <authorList>
            <person name="Studholme D.J."/>
            <person name="Sarris P.F."/>
        </authorList>
    </citation>
    <scope>NUCLEOTIDE SEQUENCE</scope>
    <source>
        <strain evidence="1">PFS-102/07</strain>
        <tissue evidence="1">Leaf</tissue>
    </source>
</reference>
<keyword evidence="3" id="KW-1185">Reference proteome</keyword>
<sequence length="171" mass="18152">MASGDCLLPDITLDLLDSADFSVSLGRGYGLRFSMTTSVEVVLGESLTASVSTLDLSSHPGAASASLLSRGGGLDILCRFLEAFRFVGGSDYNPLLFGCGGLEFVKCFIVSDSYESRASGTSYSRGNLGSPGIRGNEENLTFPRSLPMVENGDRFLRISKIRLVERAGFSG</sequence>
<organism evidence="1">
    <name type="scientific">Brassica cretica</name>
    <name type="common">Mustard</name>
    <dbReference type="NCBI Taxonomy" id="69181"/>
    <lineage>
        <taxon>Eukaryota</taxon>
        <taxon>Viridiplantae</taxon>
        <taxon>Streptophyta</taxon>
        <taxon>Embryophyta</taxon>
        <taxon>Tracheophyta</taxon>
        <taxon>Spermatophyta</taxon>
        <taxon>Magnoliopsida</taxon>
        <taxon>eudicotyledons</taxon>
        <taxon>Gunneridae</taxon>
        <taxon>Pentapetalae</taxon>
        <taxon>rosids</taxon>
        <taxon>malvids</taxon>
        <taxon>Brassicales</taxon>
        <taxon>Brassicaceae</taxon>
        <taxon>Brassiceae</taxon>
        <taxon>Brassica</taxon>
    </lineage>
</organism>
<proteinExistence type="predicted"/>
<reference evidence="2" key="2">
    <citation type="submission" date="2019-12" db="EMBL/GenBank/DDBJ databases">
        <authorList>
            <person name="Studholme D.J."/>
            <person name="Sarris P."/>
        </authorList>
    </citation>
    <scope>NUCLEOTIDE SEQUENCE</scope>
    <source>
        <strain evidence="2">PFS-1207/04</strain>
        <tissue evidence="2">Leaf</tissue>
    </source>
</reference>
<accession>A0A8S9M561</accession>